<evidence type="ECO:0000313" key="3">
    <source>
        <dbReference type="Proteomes" id="UP000275232"/>
    </source>
</evidence>
<feature type="transmembrane region" description="Helical" evidence="1">
    <location>
        <begin position="335"/>
        <end position="353"/>
    </location>
</feature>
<dbReference type="RefSeq" id="WP_123879695.1">
    <property type="nucleotide sequence ID" value="NZ_RPFZ01000001.1"/>
</dbReference>
<comment type="caution">
    <text evidence="2">The sequence shown here is derived from an EMBL/GenBank/DDBJ whole genome shotgun (WGS) entry which is preliminary data.</text>
</comment>
<keyword evidence="3" id="KW-1185">Reference proteome</keyword>
<sequence>MDLNRISSWSIRNPIVPLLAFIGLTLAGIVSFSRMDVQNNPDIEFPVAIVSISQPGAAPSEVVNQITQRVEAAVQTLEGVESIRSTASEGNSTTVIEFELGTDIDATVSEVKSAVDQIRGELPDGILEPRVFKQQTSSRPIVYFGVEADDMTIEQLSYFIDDTVTKRLLNVPGLAEVNRNGGVDREILVILDPAKMQALGLTASQVNAALRQLNINAAGGQAEIAGSRQSVRVLGNSQTAYELSQAQIPLNGSTIKLADIARVTDSYGEVSSLAKLNGEQVVTFSVTRARGESDVTVYDGVVEALHEIEEQNPGVSFTRLFTEVDYTKAQYESSIAAMVEGAILAVIVVFLFLRDWRATIIAALAIPLSAIPTFWFMDVWFGFTLNTMSLLALGLVAGVLVDDAIVEIENIVRHMRMGKSAYQASIDAADEIGLAVVATTFSIVAVFLPVGLMPGITGIFFKNFGLTVVASVLMSLAVARMITPMIAAYFLEAKGHATHGEGRAMDLYMRVLHWSLDDSGLRDRVRALGRAPFRARYGVMAAPLFLLITVAGIAGFAAVLYFWFTTPALSGAMDLGFWKDRLSALPDLGAQLGGFVLVVIVMSLAIFAAGIGGWLAAKLVGFVLAQLARGGGGGFHAWFVNRKARLRARFADHRVWMLGVGAGALAMTVFTIITMPAQFFPSTDSDFSMVRIEMVPGTTLEQTDAVVTRVADRLQQEQEVALALGIVNEGSGMVRLVLREDRERSSLEFERELGPVLQQFPDARINFQDQNGPGGGSGTGRAISIMLAGSEPDLLNEAAETLADQMKSVPGAVAPRVERDLQRPELLVQPREELAASLGVTTTALSQAIRIATLGDIDQNAAKFSLSDRQVPIRVRLAEEQRRDLSTIRNLPVPTAAGGSVPLERVADISFGMGPTAIERYDQNRRTFVSADVAAGYARGDVTSAIQKLPIMQNLPTGVTSPAIGEDEIQQEMQSAFSGALITGVLLVFAVLVLLYRRFVSPLVNMGSLFLAPLGGLLLLLAADKPLSLPVFIGILMLFGIVGKNSILLIDFAIEEMDDGVEKRAAILDAGHKRAQPIVMTTVAMTAGMIPTALALSADGAWRQPMGMIVIGGLCLSTLLTLLIVPAGFSLADGMEKRLGPWLRDRLLTYRPGDDATTSAEPRPAE</sequence>
<dbReference type="AlphaFoldDB" id="A0A3N5CXG2"/>
<dbReference type="PANTHER" id="PTHR32063">
    <property type="match status" value="1"/>
</dbReference>
<feature type="transmembrane region" description="Helical" evidence="1">
    <location>
        <begin position="1029"/>
        <end position="1054"/>
    </location>
</feature>
<dbReference type="InterPro" id="IPR027463">
    <property type="entry name" value="AcrB_DN_DC_subdom"/>
</dbReference>
<evidence type="ECO:0000256" key="1">
    <source>
        <dbReference type="SAM" id="Phobius"/>
    </source>
</evidence>
<feature type="transmembrane region" description="Helical" evidence="1">
    <location>
        <begin position="1108"/>
        <end position="1129"/>
    </location>
</feature>
<dbReference type="Gene3D" id="3.30.70.1430">
    <property type="entry name" value="Multidrug efflux transporter AcrB pore domain"/>
    <property type="match status" value="2"/>
</dbReference>
<feature type="transmembrane region" description="Helical" evidence="1">
    <location>
        <begin position="360"/>
        <end position="383"/>
    </location>
</feature>
<evidence type="ECO:0000313" key="2">
    <source>
        <dbReference type="EMBL" id="RPF71339.1"/>
    </source>
</evidence>
<dbReference type="OrthoDB" id="9806532at2"/>
<dbReference type="GO" id="GO:0005886">
    <property type="term" value="C:plasma membrane"/>
    <property type="evidence" value="ECO:0007669"/>
    <property type="project" value="TreeGrafter"/>
</dbReference>
<dbReference type="Gene3D" id="3.30.2090.10">
    <property type="entry name" value="Multidrug efflux transporter AcrB TolC docking domain, DN and DC subdomains"/>
    <property type="match status" value="2"/>
</dbReference>
<dbReference type="PANTHER" id="PTHR32063:SF77">
    <property type="entry name" value="ACR FAMILY TRANSPORT PROTEIN"/>
    <property type="match status" value="1"/>
</dbReference>
<protein>
    <submittedName>
        <fullName evidence="2">Efflux RND transporter permease subunit</fullName>
    </submittedName>
</protein>
<feature type="transmembrane region" description="Helical" evidence="1">
    <location>
        <begin position="544"/>
        <end position="564"/>
    </location>
</feature>
<keyword evidence="1" id="KW-0812">Transmembrane</keyword>
<keyword evidence="1" id="KW-1133">Transmembrane helix</keyword>
<dbReference type="SUPFAM" id="SSF82714">
    <property type="entry name" value="Multidrug efflux transporter AcrB TolC docking domain, DN and DC subdomains"/>
    <property type="match status" value="2"/>
</dbReference>
<organism evidence="2 3">
    <name type="scientific">Aurantiacibacter spongiae</name>
    <dbReference type="NCBI Taxonomy" id="2488860"/>
    <lineage>
        <taxon>Bacteria</taxon>
        <taxon>Pseudomonadati</taxon>
        <taxon>Pseudomonadota</taxon>
        <taxon>Alphaproteobacteria</taxon>
        <taxon>Sphingomonadales</taxon>
        <taxon>Erythrobacteraceae</taxon>
        <taxon>Aurantiacibacter</taxon>
    </lineage>
</organism>
<dbReference type="Pfam" id="PF00873">
    <property type="entry name" value="ACR_tran"/>
    <property type="match status" value="2"/>
</dbReference>
<dbReference type="Proteomes" id="UP000275232">
    <property type="component" value="Unassembled WGS sequence"/>
</dbReference>
<feature type="transmembrane region" description="Helical" evidence="1">
    <location>
        <begin position="1003"/>
        <end position="1023"/>
    </location>
</feature>
<feature type="transmembrane region" description="Helical" evidence="1">
    <location>
        <begin position="389"/>
        <end position="412"/>
    </location>
</feature>
<dbReference type="EMBL" id="RPFZ01000001">
    <property type="protein sequence ID" value="RPF71339.1"/>
    <property type="molecule type" value="Genomic_DNA"/>
</dbReference>
<dbReference type="PRINTS" id="PR00702">
    <property type="entry name" value="ACRIFLAVINRP"/>
</dbReference>
<proteinExistence type="predicted"/>
<dbReference type="Gene3D" id="1.20.1640.10">
    <property type="entry name" value="Multidrug efflux transporter AcrB transmembrane domain"/>
    <property type="match status" value="4"/>
</dbReference>
<gene>
    <name evidence="2" type="ORF">EG799_06735</name>
</gene>
<feature type="transmembrane region" description="Helical" evidence="1">
    <location>
        <begin position="432"/>
        <end position="452"/>
    </location>
</feature>
<dbReference type="SUPFAM" id="SSF82693">
    <property type="entry name" value="Multidrug efflux transporter AcrB pore domain, PN1, PN2, PC1 and PC2 subdomains"/>
    <property type="match status" value="3"/>
</dbReference>
<feature type="transmembrane region" description="Helical" evidence="1">
    <location>
        <begin position="592"/>
        <end position="617"/>
    </location>
</feature>
<feature type="transmembrane region" description="Helical" evidence="1">
    <location>
        <begin position="1075"/>
        <end position="1096"/>
    </location>
</feature>
<feature type="transmembrane region" description="Helical" evidence="1">
    <location>
        <begin position="464"/>
        <end position="491"/>
    </location>
</feature>
<accession>A0A3N5CXG2</accession>
<feature type="transmembrane region" description="Helical" evidence="1">
    <location>
        <begin position="655"/>
        <end position="675"/>
    </location>
</feature>
<name>A0A3N5CXG2_9SPHN</name>
<dbReference type="Gene3D" id="3.30.70.1320">
    <property type="entry name" value="Multidrug efflux transporter AcrB pore domain like"/>
    <property type="match status" value="1"/>
</dbReference>
<dbReference type="Gene3D" id="3.30.70.1440">
    <property type="entry name" value="Multidrug efflux transporter AcrB pore domain"/>
    <property type="match status" value="1"/>
</dbReference>
<dbReference type="SUPFAM" id="SSF82866">
    <property type="entry name" value="Multidrug efflux transporter AcrB transmembrane domain"/>
    <property type="match status" value="2"/>
</dbReference>
<dbReference type="InterPro" id="IPR001036">
    <property type="entry name" value="Acrflvin-R"/>
</dbReference>
<reference evidence="2 3" key="1">
    <citation type="submission" date="2018-11" db="EMBL/GenBank/DDBJ databases">
        <title>Erythrobacter spongiae sp. nov., isolated from a marine sponge.</title>
        <authorList>
            <person name="Zhuang L."/>
            <person name="Luo L."/>
        </authorList>
    </citation>
    <scope>NUCLEOTIDE SEQUENCE [LARGE SCALE GENOMIC DNA]</scope>
    <source>
        <strain evidence="2 3">HN-E23</strain>
    </source>
</reference>
<keyword evidence="1" id="KW-0472">Membrane</keyword>
<dbReference type="GO" id="GO:0042910">
    <property type="term" value="F:xenobiotic transmembrane transporter activity"/>
    <property type="evidence" value="ECO:0007669"/>
    <property type="project" value="TreeGrafter"/>
</dbReference>
<feature type="transmembrane region" description="Helical" evidence="1">
    <location>
        <begin position="976"/>
        <end position="996"/>
    </location>
</feature>